<gene>
    <name evidence="1" type="ORF">BaRGS_00028801</name>
</gene>
<sequence length="96" mass="10728">MSPRTPLNCMVLSSQTMVDEVCELCLRTPNLSVRRDMGTCLFLHFDCTPLHQLSATETPSPQSSASDSARTMEFKPTASHFNTNQFSFLHITTCDI</sequence>
<protein>
    <submittedName>
        <fullName evidence="1">Uncharacterized protein</fullName>
    </submittedName>
</protein>
<evidence type="ECO:0000313" key="1">
    <source>
        <dbReference type="EMBL" id="KAK7479974.1"/>
    </source>
</evidence>
<keyword evidence="2" id="KW-1185">Reference proteome</keyword>
<dbReference type="Proteomes" id="UP001519460">
    <property type="component" value="Unassembled WGS sequence"/>
</dbReference>
<accession>A0ABD0JYA3</accession>
<name>A0ABD0JYA3_9CAEN</name>
<dbReference type="EMBL" id="JACVVK020000291">
    <property type="protein sequence ID" value="KAK7479974.1"/>
    <property type="molecule type" value="Genomic_DNA"/>
</dbReference>
<organism evidence="1 2">
    <name type="scientific">Batillaria attramentaria</name>
    <dbReference type="NCBI Taxonomy" id="370345"/>
    <lineage>
        <taxon>Eukaryota</taxon>
        <taxon>Metazoa</taxon>
        <taxon>Spiralia</taxon>
        <taxon>Lophotrochozoa</taxon>
        <taxon>Mollusca</taxon>
        <taxon>Gastropoda</taxon>
        <taxon>Caenogastropoda</taxon>
        <taxon>Sorbeoconcha</taxon>
        <taxon>Cerithioidea</taxon>
        <taxon>Batillariidae</taxon>
        <taxon>Batillaria</taxon>
    </lineage>
</organism>
<evidence type="ECO:0000313" key="2">
    <source>
        <dbReference type="Proteomes" id="UP001519460"/>
    </source>
</evidence>
<dbReference type="AlphaFoldDB" id="A0ABD0JYA3"/>
<reference evidence="1 2" key="1">
    <citation type="journal article" date="2023" name="Sci. Data">
        <title>Genome assembly of the Korean intertidal mud-creeper Batillaria attramentaria.</title>
        <authorList>
            <person name="Patra A.K."/>
            <person name="Ho P.T."/>
            <person name="Jun S."/>
            <person name="Lee S.J."/>
            <person name="Kim Y."/>
            <person name="Won Y.J."/>
        </authorList>
    </citation>
    <scope>NUCLEOTIDE SEQUENCE [LARGE SCALE GENOMIC DNA]</scope>
    <source>
        <strain evidence="1">Wonlab-2016</strain>
    </source>
</reference>
<proteinExistence type="predicted"/>
<comment type="caution">
    <text evidence="1">The sequence shown here is derived from an EMBL/GenBank/DDBJ whole genome shotgun (WGS) entry which is preliminary data.</text>
</comment>